<feature type="compositionally biased region" description="Basic and acidic residues" evidence="1">
    <location>
        <begin position="7"/>
        <end position="21"/>
    </location>
</feature>
<comment type="caution">
    <text evidence="2">The sequence shown here is derived from an EMBL/GenBank/DDBJ whole genome shotgun (WGS) entry which is preliminary data.</text>
</comment>
<accession>A0AAV2ZL98</accession>
<keyword evidence="3" id="KW-1185">Reference proteome</keyword>
<reference evidence="2" key="2">
    <citation type="journal article" date="2023" name="Microbiol Resour">
        <title>Decontamination and Annotation of the Draft Genome Sequence of the Oomycete Lagenidium giganteum ARSEF 373.</title>
        <authorList>
            <person name="Morgan W.R."/>
            <person name="Tartar A."/>
        </authorList>
    </citation>
    <scope>NUCLEOTIDE SEQUENCE</scope>
    <source>
        <strain evidence="2">ARSEF 373</strain>
    </source>
</reference>
<dbReference type="Proteomes" id="UP001146120">
    <property type="component" value="Unassembled WGS sequence"/>
</dbReference>
<reference evidence="2" key="1">
    <citation type="submission" date="2022-11" db="EMBL/GenBank/DDBJ databases">
        <authorList>
            <person name="Morgan W.R."/>
            <person name="Tartar A."/>
        </authorList>
    </citation>
    <scope>NUCLEOTIDE SEQUENCE</scope>
    <source>
        <strain evidence="2">ARSEF 373</strain>
    </source>
</reference>
<feature type="compositionally biased region" description="Polar residues" evidence="1">
    <location>
        <begin position="274"/>
        <end position="295"/>
    </location>
</feature>
<evidence type="ECO:0000313" key="2">
    <source>
        <dbReference type="EMBL" id="DBA04460.1"/>
    </source>
</evidence>
<gene>
    <name evidence="2" type="ORF">N0F65_010056</name>
</gene>
<sequence length="364" mass="41422">MQTGRSEIQREDSQASLDDHSDMTHAMKALRKLKNAKVLSPEEMEELKKRANEKWFKLRGHIHEKKKKDMANILLKRKKNVFTVSSRIELLEEKSKEVFASIKQLNNDLKAKVEAPTHEALRRHVQDINMGMQMLDQKIGSLSLPAMEKMAELWREIEKLREYMAEQLALVYEEMSKVRTEVSRHRDETRSDLQLLDMSCQGRVQNMMDDIDAKLMQMPDYSGAIETLRRALKRKVDIKQLRDLEARLYGHNLDSDDCLIRCLSCHKEVASLQSEVDGQPEESSSPNTKKVNPGSTAGRVYRSSVPFSAEPLVNAGESYQSAGDAYASERGTVLPRATPPKQTKVSSNPSPLRYAVIAVLDIRG</sequence>
<feature type="region of interest" description="Disordered" evidence="1">
    <location>
        <begin position="1"/>
        <end position="21"/>
    </location>
</feature>
<name>A0AAV2ZL98_9STRA</name>
<dbReference type="AlphaFoldDB" id="A0AAV2ZL98"/>
<feature type="region of interest" description="Disordered" evidence="1">
    <location>
        <begin position="323"/>
        <end position="348"/>
    </location>
</feature>
<organism evidence="2 3">
    <name type="scientific">Lagenidium giganteum</name>
    <dbReference type="NCBI Taxonomy" id="4803"/>
    <lineage>
        <taxon>Eukaryota</taxon>
        <taxon>Sar</taxon>
        <taxon>Stramenopiles</taxon>
        <taxon>Oomycota</taxon>
        <taxon>Peronosporomycetes</taxon>
        <taxon>Pythiales</taxon>
        <taxon>Pythiaceae</taxon>
    </lineage>
</organism>
<protein>
    <submittedName>
        <fullName evidence="2">Uncharacterized protein</fullName>
    </submittedName>
</protein>
<evidence type="ECO:0000313" key="3">
    <source>
        <dbReference type="Proteomes" id="UP001146120"/>
    </source>
</evidence>
<feature type="region of interest" description="Disordered" evidence="1">
    <location>
        <begin position="274"/>
        <end position="300"/>
    </location>
</feature>
<dbReference type="EMBL" id="DAKRPA010000008">
    <property type="protein sequence ID" value="DBA04460.1"/>
    <property type="molecule type" value="Genomic_DNA"/>
</dbReference>
<proteinExistence type="predicted"/>
<evidence type="ECO:0000256" key="1">
    <source>
        <dbReference type="SAM" id="MobiDB-lite"/>
    </source>
</evidence>